<feature type="region of interest" description="Disordered" evidence="1">
    <location>
        <begin position="115"/>
        <end position="134"/>
    </location>
</feature>
<dbReference type="eggNOG" id="ENOG502R9AA">
    <property type="taxonomic scope" value="Eukaryota"/>
</dbReference>
<dbReference type="OrthoDB" id="3649502at2759"/>
<dbReference type="PANTHER" id="PTHR42085">
    <property type="entry name" value="F-BOX DOMAIN-CONTAINING PROTEIN"/>
    <property type="match status" value="1"/>
</dbReference>
<protein>
    <recommendedName>
        <fullName evidence="4">F-box domain-containing protein</fullName>
    </recommendedName>
</protein>
<dbReference type="RefSeq" id="XP_016763194.1">
    <property type="nucleotide sequence ID" value="XM_016904054.1"/>
</dbReference>
<accession>M3CMN8</accession>
<dbReference type="Proteomes" id="UP000016931">
    <property type="component" value="Unassembled WGS sequence"/>
</dbReference>
<dbReference type="InterPro" id="IPR038883">
    <property type="entry name" value="AN11006-like"/>
</dbReference>
<proteinExistence type="predicted"/>
<gene>
    <name evidence="2" type="ORF">SEPMUDRAFT_147052</name>
</gene>
<keyword evidence="3" id="KW-1185">Reference proteome</keyword>
<evidence type="ECO:0000313" key="3">
    <source>
        <dbReference type="Proteomes" id="UP000016931"/>
    </source>
</evidence>
<dbReference type="GeneID" id="27901191"/>
<dbReference type="PANTHER" id="PTHR42085:SF8">
    <property type="entry name" value="F-BOX DOMAIN-CONTAINING PROTEIN"/>
    <property type="match status" value="1"/>
</dbReference>
<dbReference type="OMA" id="RAMCSAK"/>
<evidence type="ECO:0000313" key="2">
    <source>
        <dbReference type="EMBL" id="EMF15073.1"/>
    </source>
</evidence>
<evidence type="ECO:0000256" key="1">
    <source>
        <dbReference type="SAM" id="MobiDB-lite"/>
    </source>
</evidence>
<reference evidence="2 3" key="1">
    <citation type="journal article" date="2012" name="PLoS Pathog.">
        <title>Diverse lifestyles and strategies of plant pathogenesis encoded in the genomes of eighteen Dothideomycetes fungi.</title>
        <authorList>
            <person name="Ohm R.A."/>
            <person name="Feau N."/>
            <person name="Henrissat B."/>
            <person name="Schoch C.L."/>
            <person name="Horwitz B.A."/>
            <person name="Barry K.W."/>
            <person name="Condon B.J."/>
            <person name="Copeland A.C."/>
            <person name="Dhillon B."/>
            <person name="Glaser F."/>
            <person name="Hesse C.N."/>
            <person name="Kosti I."/>
            <person name="LaButti K."/>
            <person name="Lindquist E.A."/>
            <person name="Lucas S."/>
            <person name="Salamov A.A."/>
            <person name="Bradshaw R.E."/>
            <person name="Ciuffetti L."/>
            <person name="Hamelin R.C."/>
            <person name="Kema G.H.J."/>
            <person name="Lawrence C."/>
            <person name="Scott J.A."/>
            <person name="Spatafora J.W."/>
            <person name="Turgeon B.G."/>
            <person name="de Wit P.J.G.M."/>
            <person name="Zhong S."/>
            <person name="Goodwin S.B."/>
            <person name="Grigoriev I.V."/>
        </authorList>
    </citation>
    <scope>NUCLEOTIDE SEQUENCE [LARGE SCALE GENOMIC DNA]</scope>
    <source>
        <strain evidence="2 3">SO2202</strain>
    </source>
</reference>
<dbReference type="EMBL" id="KB456261">
    <property type="protein sequence ID" value="EMF15073.1"/>
    <property type="molecule type" value="Genomic_DNA"/>
</dbReference>
<dbReference type="HOGENOM" id="CLU_1094853_0_0_1"/>
<feature type="region of interest" description="Disordered" evidence="1">
    <location>
        <begin position="178"/>
        <end position="205"/>
    </location>
</feature>
<organism evidence="2 3">
    <name type="scientific">Sphaerulina musiva (strain SO2202)</name>
    <name type="common">Poplar stem canker fungus</name>
    <name type="synonym">Septoria musiva</name>
    <dbReference type="NCBI Taxonomy" id="692275"/>
    <lineage>
        <taxon>Eukaryota</taxon>
        <taxon>Fungi</taxon>
        <taxon>Dikarya</taxon>
        <taxon>Ascomycota</taxon>
        <taxon>Pezizomycotina</taxon>
        <taxon>Dothideomycetes</taxon>
        <taxon>Dothideomycetidae</taxon>
        <taxon>Mycosphaerellales</taxon>
        <taxon>Mycosphaerellaceae</taxon>
        <taxon>Sphaerulina</taxon>
    </lineage>
</organism>
<dbReference type="AlphaFoldDB" id="M3CMN8"/>
<name>M3CMN8_SPHMS</name>
<sequence>MSHADLESLKSHLDALRERILALQNAQSTFLQLPAELRNHILRFAMYAELVERRDGGGGRCLTSSSTSTTKQTNAIFREPEFFATCRQIRQECLGVWFQDVLAWEEFVVVDDEEEEDSASAPLPSTLPNTSAPTPTLAIASVDVDVSTTSPPTPSKYWKTLSFLDLQKTNILPSPSFLSAQQQQQQQQQKGERRKTSSPSSSSSLRLITQVIHCDLSRARAGVEGSTSIVPRKGLVRVQGWRDGGPSLRWWVWY</sequence>
<evidence type="ECO:0008006" key="4">
    <source>
        <dbReference type="Google" id="ProtNLM"/>
    </source>
</evidence>